<dbReference type="PANTHER" id="PTHR13710">
    <property type="entry name" value="DNA HELICASE RECQ FAMILY MEMBER"/>
    <property type="match status" value="1"/>
</dbReference>
<dbReference type="SUPFAM" id="SSF52540">
    <property type="entry name" value="P-loop containing nucleoside triphosphate hydrolases"/>
    <property type="match status" value="1"/>
</dbReference>
<dbReference type="InterPro" id="IPR011545">
    <property type="entry name" value="DEAD/DEAH_box_helicase_dom"/>
</dbReference>
<dbReference type="PANTHER" id="PTHR13710:SF120">
    <property type="entry name" value="BIFUNCTIONAL 3'-5' EXONUCLEASE_ATP-DEPENDENT HELICASE WRN"/>
    <property type="match status" value="1"/>
</dbReference>
<organism evidence="6 7">
    <name type="scientific">Oikopleura dioica</name>
    <name type="common">Tunicate</name>
    <dbReference type="NCBI Taxonomy" id="34765"/>
    <lineage>
        <taxon>Eukaryota</taxon>
        <taxon>Metazoa</taxon>
        <taxon>Chordata</taxon>
        <taxon>Tunicata</taxon>
        <taxon>Appendicularia</taxon>
        <taxon>Copelata</taxon>
        <taxon>Oikopleuridae</taxon>
        <taxon>Oikopleura</taxon>
    </lineage>
</organism>
<sequence length="478" mass="54743">MSKRENEEAHKGKKGGAFHTPWINAKRPREIRLSELIKIEDEKPAGKTEESSCQLQKVRFIAEGEKLPMQFEIVGFVRDILGDMQQDENCEFSLTVRVGDCSGTLNAIICHNALEKLFNTKMPKSPRKSWPPDLKKELKQKCREGAKIFYDFYGKMCMMRRPAKSAVNFEVRDFIEITDTKVPRQPLIELPEHNVPLNLDYQAPLSENKAPNDSDNLTVITFEPSDPPPDNLPTQEHLDFLKENFGHSQFRDNQWKVISSIIYGRNDQLVIMATGHGKSLCFQYPTLWMNAHVICICPLISLMQDQVEQLNSKGIPACFLGSAQKEKRITLAKIYNRNYRAIYVCPEWIEKNILQLRRIMSKIPVALFAIDEGMFSRNILAHCVSEWGHDFRKAYMNLSALKTLSPRTPMVALTGTATVEMRDEISKCLKMENTLKTVGSFDRPNIYIKIEKKTTMSDDLIKSDAIQTDKSIFFRGLA</sequence>
<keyword evidence="3" id="KW-0347">Helicase</keyword>
<accession>A0ABN7SFZ9</accession>
<proteinExistence type="inferred from homology"/>
<dbReference type="NCBIfam" id="TIGR00614">
    <property type="entry name" value="recQ_fam"/>
    <property type="match status" value="1"/>
</dbReference>
<dbReference type="Gene3D" id="3.40.50.300">
    <property type="entry name" value="P-loop containing nucleotide triphosphate hydrolases"/>
    <property type="match status" value="1"/>
</dbReference>
<comment type="similarity">
    <text evidence="1">Belongs to the helicase family. RecQ subfamily.</text>
</comment>
<gene>
    <name evidence="6" type="ORF">OKIOD_LOCUS6704</name>
</gene>
<dbReference type="InterPro" id="IPR032199">
    <property type="entry name" value="RMI1_C"/>
</dbReference>
<dbReference type="InterPro" id="IPR027417">
    <property type="entry name" value="P-loop_NTPase"/>
</dbReference>
<dbReference type="EMBL" id="OU015569">
    <property type="protein sequence ID" value="CAG5097600.1"/>
    <property type="molecule type" value="Genomic_DNA"/>
</dbReference>
<evidence type="ECO:0000313" key="7">
    <source>
        <dbReference type="Proteomes" id="UP001158576"/>
    </source>
</evidence>
<feature type="domain" description="Helicase ATP-binding" evidence="5">
    <location>
        <begin position="259"/>
        <end position="435"/>
    </location>
</feature>
<reference evidence="6 7" key="1">
    <citation type="submission" date="2021-04" db="EMBL/GenBank/DDBJ databases">
        <authorList>
            <person name="Bliznina A."/>
        </authorList>
    </citation>
    <scope>NUCLEOTIDE SEQUENCE [LARGE SCALE GENOMIC DNA]</scope>
</reference>
<evidence type="ECO:0000256" key="2">
    <source>
        <dbReference type="ARBA" id="ARBA00022801"/>
    </source>
</evidence>
<evidence type="ECO:0000256" key="1">
    <source>
        <dbReference type="ARBA" id="ARBA00005446"/>
    </source>
</evidence>
<evidence type="ECO:0000256" key="3">
    <source>
        <dbReference type="ARBA" id="ARBA00022806"/>
    </source>
</evidence>
<keyword evidence="7" id="KW-1185">Reference proteome</keyword>
<dbReference type="PROSITE" id="PS51192">
    <property type="entry name" value="HELICASE_ATP_BIND_1"/>
    <property type="match status" value="1"/>
</dbReference>
<dbReference type="SMART" id="SM00487">
    <property type="entry name" value="DEXDc"/>
    <property type="match status" value="1"/>
</dbReference>
<keyword evidence="2" id="KW-0378">Hydrolase</keyword>
<evidence type="ECO:0000256" key="4">
    <source>
        <dbReference type="SAM" id="MobiDB-lite"/>
    </source>
</evidence>
<dbReference type="InterPro" id="IPR014001">
    <property type="entry name" value="Helicase_ATP-bd"/>
</dbReference>
<dbReference type="Proteomes" id="UP001158576">
    <property type="component" value="Chromosome XSR"/>
</dbReference>
<feature type="compositionally biased region" description="Basic and acidic residues" evidence="4">
    <location>
        <begin position="1"/>
        <end position="10"/>
    </location>
</feature>
<name>A0ABN7SFZ9_OIKDI</name>
<keyword evidence="3" id="KW-0067">ATP-binding</keyword>
<feature type="region of interest" description="Disordered" evidence="4">
    <location>
        <begin position="1"/>
        <end position="21"/>
    </location>
</feature>
<evidence type="ECO:0000313" key="6">
    <source>
        <dbReference type="EMBL" id="CAG5097600.1"/>
    </source>
</evidence>
<protein>
    <submittedName>
        <fullName evidence="6">Oidioi.mRNA.OKI2018_I69.XSR.g15146.t1.cds</fullName>
    </submittedName>
</protein>
<evidence type="ECO:0000259" key="5">
    <source>
        <dbReference type="PROSITE" id="PS51192"/>
    </source>
</evidence>
<keyword evidence="3" id="KW-0547">Nucleotide-binding</keyword>
<dbReference type="InterPro" id="IPR004589">
    <property type="entry name" value="DNA_helicase_ATP-dep_RecQ"/>
</dbReference>
<dbReference type="Pfam" id="PF16099">
    <property type="entry name" value="RMI1_C"/>
    <property type="match status" value="1"/>
</dbReference>
<dbReference type="Pfam" id="PF00270">
    <property type="entry name" value="DEAD"/>
    <property type="match status" value="1"/>
</dbReference>